<dbReference type="Pfam" id="PF08448">
    <property type="entry name" value="PAS_4"/>
    <property type="match status" value="1"/>
</dbReference>
<evidence type="ECO:0000259" key="14">
    <source>
        <dbReference type="PROSITE" id="PS50113"/>
    </source>
</evidence>
<dbReference type="PANTHER" id="PTHR43065:SF46">
    <property type="entry name" value="C4-DICARBOXYLATE TRANSPORT SENSOR PROTEIN DCTB"/>
    <property type="match status" value="1"/>
</dbReference>
<dbReference type="EMBL" id="JAROCF010000001">
    <property type="protein sequence ID" value="MDN4613285.1"/>
    <property type="molecule type" value="Genomic_DNA"/>
</dbReference>
<dbReference type="Pfam" id="PF00072">
    <property type="entry name" value="Response_reg"/>
    <property type="match status" value="1"/>
</dbReference>
<dbReference type="InterPro" id="IPR000014">
    <property type="entry name" value="PAS"/>
</dbReference>
<dbReference type="InterPro" id="IPR035965">
    <property type="entry name" value="PAS-like_dom_sf"/>
</dbReference>
<evidence type="ECO:0000313" key="15">
    <source>
        <dbReference type="EMBL" id="MDN4613285.1"/>
    </source>
</evidence>
<dbReference type="InterPro" id="IPR001789">
    <property type="entry name" value="Sig_transdc_resp-reg_receiver"/>
</dbReference>
<feature type="domain" description="PAC" evidence="14">
    <location>
        <begin position="454"/>
        <end position="506"/>
    </location>
</feature>
<evidence type="ECO:0000256" key="3">
    <source>
        <dbReference type="ARBA" id="ARBA00012438"/>
    </source>
</evidence>
<evidence type="ECO:0000259" key="11">
    <source>
        <dbReference type="PROSITE" id="PS50109"/>
    </source>
</evidence>
<evidence type="ECO:0000256" key="1">
    <source>
        <dbReference type="ARBA" id="ARBA00000085"/>
    </source>
</evidence>
<dbReference type="Proteomes" id="UP001174208">
    <property type="component" value="Unassembled WGS sequence"/>
</dbReference>
<dbReference type="Gene3D" id="3.30.565.10">
    <property type="entry name" value="Histidine kinase-like ATPase, C-terminal domain"/>
    <property type="match status" value="1"/>
</dbReference>
<feature type="domain" description="Response regulatory" evidence="12">
    <location>
        <begin position="746"/>
        <end position="861"/>
    </location>
</feature>
<dbReference type="Pfam" id="PF02518">
    <property type="entry name" value="HATPase_c"/>
    <property type="match status" value="1"/>
</dbReference>
<evidence type="ECO:0000256" key="7">
    <source>
        <dbReference type="ARBA" id="ARBA00022777"/>
    </source>
</evidence>
<dbReference type="InterPro" id="IPR013656">
    <property type="entry name" value="PAS_4"/>
</dbReference>
<dbReference type="SMART" id="SM00387">
    <property type="entry name" value="HATPase_c"/>
    <property type="match status" value="1"/>
</dbReference>
<dbReference type="Gene3D" id="3.30.450.20">
    <property type="entry name" value="PAS domain"/>
    <property type="match status" value="4"/>
</dbReference>
<evidence type="ECO:0000256" key="6">
    <source>
        <dbReference type="ARBA" id="ARBA00022741"/>
    </source>
</evidence>
<dbReference type="Pfam" id="PF00989">
    <property type="entry name" value="PAS"/>
    <property type="match status" value="2"/>
</dbReference>
<dbReference type="Gene3D" id="1.10.287.130">
    <property type="match status" value="1"/>
</dbReference>
<dbReference type="InterPro" id="IPR013767">
    <property type="entry name" value="PAS_fold"/>
</dbReference>
<dbReference type="InterPro" id="IPR005467">
    <property type="entry name" value="His_kinase_dom"/>
</dbReference>
<reference evidence="15" key="1">
    <citation type="submission" date="2023-06" db="EMBL/GenBank/DDBJ databases">
        <title>MT1 and MT2 Draft Genomes of Novel Species.</title>
        <authorList>
            <person name="Venkateswaran K."/>
        </authorList>
    </citation>
    <scope>NUCLEOTIDE SEQUENCE</scope>
    <source>
        <strain evidence="15">F6_8S_P_1B</strain>
    </source>
</reference>
<evidence type="ECO:0000256" key="9">
    <source>
        <dbReference type="ARBA" id="ARBA00023012"/>
    </source>
</evidence>
<evidence type="ECO:0000259" key="12">
    <source>
        <dbReference type="PROSITE" id="PS50110"/>
    </source>
</evidence>
<dbReference type="PRINTS" id="PR00344">
    <property type="entry name" value="BCTRLSENSOR"/>
</dbReference>
<comment type="caution">
    <text evidence="15">The sequence shown here is derived from an EMBL/GenBank/DDBJ whole genome shotgun (WGS) entry which is preliminary data.</text>
</comment>
<dbReference type="InterPro" id="IPR003661">
    <property type="entry name" value="HisK_dim/P_dom"/>
</dbReference>
<dbReference type="InterPro" id="IPR003594">
    <property type="entry name" value="HATPase_dom"/>
</dbReference>
<feature type="domain" description="PAC" evidence="14">
    <location>
        <begin position="83"/>
        <end position="135"/>
    </location>
</feature>
<evidence type="ECO:0000256" key="2">
    <source>
        <dbReference type="ARBA" id="ARBA00004236"/>
    </source>
</evidence>
<dbReference type="Pfam" id="PF00512">
    <property type="entry name" value="HisKA"/>
    <property type="match status" value="1"/>
</dbReference>
<protein>
    <recommendedName>
        <fullName evidence="3">histidine kinase</fullName>
        <ecNumber evidence="3">2.7.13.3</ecNumber>
    </recommendedName>
</protein>
<dbReference type="CDD" id="cd00130">
    <property type="entry name" value="PAS"/>
    <property type="match status" value="4"/>
</dbReference>
<name>A0ABT8K759_9MICO</name>
<dbReference type="SUPFAM" id="SSF47384">
    <property type="entry name" value="Homodimeric domain of signal transducing histidine kinase"/>
    <property type="match status" value="1"/>
</dbReference>
<dbReference type="SUPFAM" id="SSF55785">
    <property type="entry name" value="PYP-like sensor domain (PAS domain)"/>
    <property type="match status" value="4"/>
</dbReference>
<evidence type="ECO:0000256" key="5">
    <source>
        <dbReference type="ARBA" id="ARBA00022679"/>
    </source>
</evidence>
<dbReference type="SMART" id="SM00091">
    <property type="entry name" value="PAS"/>
    <property type="match status" value="4"/>
</dbReference>
<dbReference type="InterPro" id="IPR036890">
    <property type="entry name" value="HATPase_C_sf"/>
</dbReference>
<comment type="catalytic activity">
    <reaction evidence="1">
        <text>ATP + protein L-histidine = ADP + protein N-phospho-L-histidine.</text>
        <dbReference type="EC" id="2.7.13.3"/>
    </reaction>
</comment>
<dbReference type="SUPFAM" id="SSF52172">
    <property type="entry name" value="CheY-like"/>
    <property type="match status" value="1"/>
</dbReference>
<evidence type="ECO:0000259" key="13">
    <source>
        <dbReference type="PROSITE" id="PS50112"/>
    </source>
</evidence>
<keyword evidence="9" id="KW-0902">Two-component regulatory system</keyword>
<dbReference type="NCBIfam" id="TIGR00229">
    <property type="entry name" value="sensory_box"/>
    <property type="match status" value="3"/>
</dbReference>
<feature type="modified residue" description="4-aspartylphosphate" evidence="10">
    <location>
        <position position="796"/>
    </location>
</feature>
<gene>
    <name evidence="15" type="ORF">P5G50_02365</name>
</gene>
<dbReference type="SUPFAM" id="SSF55874">
    <property type="entry name" value="ATPase domain of HSP90 chaperone/DNA topoisomerase II/histidine kinase"/>
    <property type="match status" value="1"/>
</dbReference>
<dbReference type="InterPro" id="IPR036097">
    <property type="entry name" value="HisK_dim/P_sf"/>
</dbReference>
<keyword evidence="4 10" id="KW-0597">Phosphoprotein</keyword>
<dbReference type="SMART" id="SM00388">
    <property type="entry name" value="HisKA"/>
    <property type="match status" value="1"/>
</dbReference>
<feature type="domain" description="PAS" evidence="13">
    <location>
        <begin position="11"/>
        <end position="81"/>
    </location>
</feature>
<dbReference type="RefSeq" id="WP_301212811.1">
    <property type="nucleotide sequence ID" value="NZ_JAROCF010000001.1"/>
</dbReference>
<keyword evidence="16" id="KW-1185">Reference proteome</keyword>
<dbReference type="InterPro" id="IPR004358">
    <property type="entry name" value="Sig_transdc_His_kin-like_C"/>
</dbReference>
<dbReference type="PROSITE" id="PS50112">
    <property type="entry name" value="PAS"/>
    <property type="match status" value="2"/>
</dbReference>
<dbReference type="PROSITE" id="PS50113">
    <property type="entry name" value="PAC"/>
    <property type="match status" value="3"/>
</dbReference>
<proteinExistence type="predicted"/>
<dbReference type="InterPro" id="IPR011006">
    <property type="entry name" value="CheY-like_superfamily"/>
</dbReference>
<dbReference type="SMART" id="SM00448">
    <property type="entry name" value="REC"/>
    <property type="match status" value="1"/>
</dbReference>
<organism evidence="15 16">
    <name type="scientific">Leifsonia williamsii</name>
    <dbReference type="NCBI Taxonomy" id="3035919"/>
    <lineage>
        <taxon>Bacteria</taxon>
        <taxon>Bacillati</taxon>
        <taxon>Actinomycetota</taxon>
        <taxon>Actinomycetes</taxon>
        <taxon>Micrococcales</taxon>
        <taxon>Microbacteriaceae</taxon>
        <taxon>Leifsonia</taxon>
    </lineage>
</organism>
<evidence type="ECO:0000256" key="8">
    <source>
        <dbReference type="ARBA" id="ARBA00022840"/>
    </source>
</evidence>
<feature type="domain" description="PAS" evidence="13">
    <location>
        <begin position="383"/>
        <end position="448"/>
    </location>
</feature>
<dbReference type="Pfam" id="PF13426">
    <property type="entry name" value="PAS_9"/>
    <property type="match status" value="1"/>
</dbReference>
<keyword evidence="7" id="KW-0418">Kinase</keyword>
<keyword evidence="8" id="KW-0067">ATP-binding</keyword>
<accession>A0ABT8K759</accession>
<feature type="domain" description="PAC" evidence="14">
    <location>
        <begin position="210"/>
        <end position="262"/>
    </location>
</feature>
<evidence type="ECO:0000256" key="4">
    <source>
        <dbReference type="ARBA" id="ARBA00022553"/>
    </source>
</evidence>
<feature type="domain" description="Histidine kinase" evidence="11">
    <location>
        <begin position="519"/>
        <end position="724"/>
    </location>
</feature>
<dbReference type="InterPro" id="IPR001610">
    <property type="entry name" value="PAC"/>
</dbReference>
<dbReference type="PROSITE" id="PS50109">
    <property type="entry name" value="HIS_KIN"/>
    <property type="match status" value="1"/>
</dbReference>
<keyword evidence="6" id="KW-0547">Nucleotide-binding</keyword>
<dbReference type="SMART" id="SM00086">
    <property type="entry name" value="PAC"/>
    <property type="match status" value="3"/>
</dbReference>
<comment type="subcellular location">
    <subcellularLocation>
        <location evidence="2">Cell membrane</location>
    </subcellularLocation>
</comment>
<dbReference type="PANTHER" id="PTHR43065">
    <property type="entry name" value="SENSOR HISTIDINE KINASE"/>
    <property type="match status" value="1"/>
</dbReference>
<dbReference type="InterPro" id="IPR000700">
    <property type="entry name" value="PAS-assoc_C"/>
</dbReference>
<dbReference type="CDD" id="cd00082">
    <property type="entry name" value="HisKA"/>
    <property type="match status" value="1"/>
</dbReference>
<evidence type="ECO:0000256" key="10">
    <source>
        <dbReference type="PROSITE-ProRule" id="PRU00169"/>
    </source>
</evidence>
<evidence type="ECO:0000313" key="16">
    <source>
        <dbReference type="Proteomes" id="UP001174208"/>
    </source>
</evidence>
<dbReference type="Gene3D" id="3.40.50.2300">
    <property type="match status" value="1"/>
</dbReference>
<dbReference type="EC" id="2.7.13.3" evidence="3"/>
<sequence>MSATTPAEALRDGGMEALFHGHPDGVCLVDLDGAFVESNEALARLSGYSVEELGRMTFERLLHPDAVEGTWAGFRRATGGENARYITRIVTPEGATRVLDATNIPLRGREGEVVAVLAIVRDIGDVERAAAEAAGNEALMRMAARIARFAGWVVDVPTRRIVLSDGLHELLGIERGAVPHDGDAVALFEPADRPAIMNAFHAAMVLGEPLDAHGTLHDADGRRMHVHLVGEPERDETGRIVRLHGAFHDVTPLVRHREEQRAMARFLRNGLDQVHEAIAFVDREWRFTFANTLAVQYAGVSEAQLQQLSLWEAFPTAVGTDFERIYRDAMERGVPGTARGFVTGWERWFEVSANPIDDGIAVIVRDVSDDQRSREILAEYTARVEAQARLLDAARDAIIVRDLAGHVTYWNRGAERIYGRAAHEVLGRQIGEVLSVPPDDYARMDAALFRDGYWTGEIRQRRADGTPMLAESRLQVVRGDDGEPTAVFGVHSDVTDQKRLDNERARAQRLESLGTLAGGIAHDLNNVLTPILMTVQLLAADETDERRRELLAAMDAAAHRGAAMIRKVLSFARGSGGKRGRVDAGRLLRELQALGRETLPRTIELEVVVPEDPPAVLADETELFQVLVNLATNARDAMPDGGRLTIRADPVADGLRFEVSDTGCGVDDATRAAMFEPFFTTKESGTGLGLPTSAAIVKAHGGDLEVRSRPGEGTAISFVLPAAPADAVVEAPEPHPVEPQPGAGRSVLVVDDEATIRDLVAHTLRQAGYRVATAEGAEALGLLADPAQHVDVVVTDVMMPEVSGDGLARLVAAGRPGAAVVLMSGMDPGPGARAAVEAGAALFLPKPFTPSMLLAAVDRALAQSVTGPQAVVAQDLDVQDVEAEAAPVAAAAVLIDVVAPVLRRAIVALEAPVADDVAIAALAAELAATAEEAQRRLGAAARDPRIHGIVGAAASAAMALALAEAGVPREDVTARLREGLADLAAFAAAPAD</sequence>
<keyword evidence="5" id="KW-0808">Transferase</keyword>
<dbReference type="PROSITE" id="PS50110">
    <property type="entry name" value="RESPONSE_REGULATORY"/>
    <property type="match status" value="1"/>
</dbReference>